<dbReference type="PANTHER" id="PTHR33365">
    <property type="entry name" value="YALI0B05434P"/>
    <property type="match status" value="1"/>
</dbReference>
<evidence type="ECO:0000256" key="1">
    <source>
        <dbReference type="ARBA" id="ARBA00004685"/>
    </source>
</evidence>
<evidence type="ECO:0000313" key="5">
    <source>
        <dbReference type="EMBL" id="KAJ3566718.1"/>
    </source>
</evidence>
<keyword evidence="4" id="KW-0472">Membrane</keyword>
<protein>
    <submittedName>
        <fullName evidence="5">Uncharacterized protein</fullName>
    </submittedName>
</protein>
<feature type="compositionally biased region" description="Polar residues" evidence="3">
    <location>
        <begin position="323"/>
        <end position="333"/>
    </location>
</feature>
<dbReference type="PANTHER" id="PTHR33365:SF4">
    <property type="entry name" value="CYCLOCHLOROTINE BIOSYNTHESIS PROTEIN O"/>
    <property type="match status" value="1"/>
</dbReference>
<dbReference type="VEuPathDB" id="FungiDB:F4678DRAFT_414002"/>
<comment type="similarity">
    <text evidence="2">Belongs to the ustYa family.</text>
</comment>
<evidence type="ECO:0000256" key="3">
    <source>
        <dbReference type="SAM" id="MobiDB-lite"/>
    </source>
</evidence>
<sequence length="333" mass="37939">MLSILEHVDNAGPGLPPPYSNIVLDRDPLRTADKTFALKDLGTRWGVRRATYQNVDSSEDLLEKTELDSDFEIQIAASVARYRRLIAILSGALLLLCLCSTGLLVAFLTKRPTDAQCGIQNSIWSPANEAIDYELWEPNNAFAHKSIYRGVPSPELESAWTELWLHGSIRFPEDKLHLINRTVNLGNNKTLKSWHDGKGGYHGQLEVHHQLHCLNLIRQYTWRGWYYRHPEVVRMSGDMLSSDIEARMHTDHCIEALRITLMCHGDTTPSIGILDPKAPRGQMADFSPLMKCRKFDKIQEWSVKNQQNTPPVWDWHPRKKPGKTSQETETGSH</sequence>
<dbReference type="Proteomes" id="UP001148614">
    <property type="component" value="Unassembled WGS sequence"/>
</dbReference>
<dbReference type="AlphaFoldDB" id="A0A9W8NAR8"/>
<proteinExistence type="inferred from homology"/>
<keyword evidence="6" id="KW-1185">Reference proteome</keyword>
<reference evidence="5" key="1">
    <citation type="submission" date="2022-07" db="EMBL/GenBank/DDBJ databases">
        <title>Genome Sequence of Xylaria arbuscula.</title>
        <authorList>
            <person name="Buettner E."/>
        </authorList>
    </citation>
    <scope>NUCLEOTIDE SEQUENCE</scope>
    <source>
        <strain evidence="5">VT107</strain>
    </source>
</reference>
<dbReference type="Pfam" id="PF11807">
    <property type="entry name" value="UstYa"/>
    <property type="match status" value="1"/>
</dbReference>
<evidence type="ECO:0000313" key="6">
    <source>
        <dbReference type="Proteomes" id="UP001148614"/>
    </source>
</evidence>
<feature type="transmembrane region" description="Helical" evidence="4">
    <location>
        <begin position="85"/>
        <end position="108"/>
    </location>
</feature>
<dbReference type="EMBL" id="JANPWZ010001324">
    <property type="protein sequence ID" value="KAJ3566718.1"/>
    <property type="molecule type" value="Genomic_DNA"/>
</dbReference>
<evidence type="ECO:0000256" key="4">
    <source>
        <dbReference type="SAM" id="Phobius"/>
    </source>
</evidence>
<feature type="region of interest" description="Disordered" evidence="3">
    <location>
        <begin position="304"/>
        <end position="333"/>
    </location>
</feature>
<comment type="caution">
    <text evidence="5">The sequence shown here is derived from an EMBL/GenBank/DDBJ whole genome shotgun (WGS) entry which is preliminary data.</text>
</comment>
<accession>A0A9W8NAR8</accession>
<keyword evidence="4" id="KW-1133">Transmembrane helix</keyword>
<organism evidence="5 6">
    <name type="scientific">Xylaria arbuscula</name>
    <dbReference type="NCBI Taxonomy" id="114810"/>
    <lineage>
        <taxon>Eukaryota</taxon>
        <taxon>Fungi</taxon>
        <taxon>Dikarya</taxon>
        <taxon>Ascomycota</taxon>
        <taxon>Pezizomycotina</taxon>
        <taxon>Sordariomycetes</taxon>
        <taxon>Xylariomycetidae</taxon>
        <taxon>Xylariales</taxon>
        <taxon>Xylariaceae</taxon>
        <taxon>Xylaria</taxon>
    </lineage>
</organism>
<comment type="pathway">
    <text evidence="1">Mycotoxin biosynthesis.</text>
</comment>
<gene>
    <name evidence="5" type="ORF">NPX13_g7028</name>
</gene>
<evidence type="ECO:0000256" key="2">
    <source>
        <dbReference type="ARBA" id="ARBA00035112"/>
    </source>
</evidence>
<dbReference type="InterPro" id="IPR021765">
    <property type="entry name" value="UstYa-like"/>
</dbReference>
<dbReference type="GO" id="GO:0043386">
    <property type="term" value="P:mycotoxin biosynthetic process"/>
    <property type="evidence" value="ECO:0007669"/>
    <property type="project" value="InterPro"/>
</dbReference>
<name>A0A9W8NAR8_9PEZI</name>
<keyword evidence="4" id="KW-0812">Transmembrane</keyword>